<feature type="domain" description="DUF1899" evidence="11">
    <location>
        <begin position="550"/>
        <end position="615"/>
    </location>
</feature>
<evidence type="ECO:0000259" key="11">
    <source>
        <dbReference type="SMART" id="SM01166"/>
    </source>
</evidence>
<gene>
    <name evidence="12" type="ORF">N0F65_012662</name>
</gene>
<dbReference type="InterPro" id="IPR015048">
    <property type="entry name" value="DUF1899"/>
</dbReference>
<protein>
    <recommendedName>
        <fullName evidence="8">Coronin</fullName>
    </recommendedName>
</protein>
<keyword evidence="9" id="KW-0175">Coiled coil</keyword>
<dbReference type="Proteomes" id="UP001146120">
    <property type="component" value="Unassembled WGS sequence"/>
</dbReference>
<dbReference type="Pfam" id="PF16300">
    <property type="entry name" value="WD40_4"/>
    <property type="match status" value="2"/>
</dbReference>
<evidence type="ECO:0000256" key="7">
    <source>
        <dbReference type="PROSITE-ProRule" id="PRU00221"/>
    </source>
</evidence>
<evidence type="ECO:0000313" key="13">
    <source>
        <dbReference type="Proteomes" id="UP001146120"/>
    </source>
</evidence>
<evidence type="ECO:0000256" key="4">
    <source>
        <dbReference type="ARBA" id="ARBA00022574"/>
    </source>
</evidence>
<reference evidence="12" key="2">
    <citation type="journal article" date="2023" name="Microbiol Resour">
        <title>Decontamination and Annotation of the Draft Genome Sequence of the Oomycete Lagenidium giganteum ARSEF 373.</title>
        <authorList>
            <person name="Morgan W.R."/>
            <person name="Tartar A."/>
        </authorList>
    </citation>
    <scope>NUCLEOTIDE SEQUENCE</scope>
    <source>
        <strain evidence="12">ARSEF 373</strain>
    </source>
</reference>
<keyword evidence="6" id="KW-0009">Actin-binding</keyword>
<dbReference type="SMART" id="SM01167">
    <property type="entry name" value="DUF1900"/>
    <property type="match status" value="2"/>
</dbReference>
<dbReference type="SMART" id="SM00320">
    <property type="entry name" value="WD40"/>
    <property type="match status" value="6"/>
</dbReference>
<feature type="repeat" description="WD" evidence="7">
    <location>
        <begin position="624"/>
        <end position="658"/>
    </location>
</feature>
<dbReference type="InterPro" id="IPR015505">
    <property type="entry name" value="Coronin"/>
</dbReference>
<feature type="region of interest" description="Disordered" evidence="10">
    <location>
        <begin position="519"/>
        <end position="542"/>
    </location>
</feature>
<comment type="caution">
    <text evidence="12">The sequence shown here is derived from an EMBL/GenBank/DDBJ whole genome shotgun (WGS) entry which is preliminary data.</text>
</comment>
<dbReference type="PANTHER" id="PTHR10856:SF20">
    <property type="entry name" value="CORONIN-7"/>
    <property type="match status" value="1"/>
</dbReference>
<dbReference type="SUPFAM" id="SSF50978">
    <property type="entry name" value="WD40 repeat-like"/>
    <property type="match status" value="2"/>
</dbReference>
<evidence type="ECO:0000313" key="12">
    <source>
        <dbReference type="EMBL" id="DAZ94709.1"/>
    </source>
</evidence>
<dbReference type="InterPro" id="IPR001680">
    <property type="entry name" value="WD40_rpt"/>
</dbReference>
<dbReference type="SMART" id="SM01166">
    <property type="entry name" value="DUF1899"/>
    <property type="match status" value="2"/>
</dbReference>
<accession>A0AAV2YPZ9</accession>
<dbReference type="Pfam" id="PF00400">
    <property type="entry name" value="WD40"/>
    <property type="match status" value="5"/>
</dbReference>
<feature type="coiled-coil region" evidence="9">
    <location>
        <begin position="1128"/>
        <end position="1190"/>
    </location>
</feature>
<comment type="subcellular location">
    <subcellularLocation>
        <location evidence="1">Cytoplasm</location>
    </subcellularLocation>
</comment>
<evidence type="ECO:0000256" key="5">
    <source>
        <dbReference type="ARBA" id="ARBA00022737"/>
    </source>
</evidence>
<evidence type="ECO:0000256" key="10">
    <source>
        <dbReference type="SAM" id="MobiDB-lite"/>
    </source>
</evidence>
<feature type="compositionally biased region" description="Polar residues" evidence="10">
    <location>
        <begin position="525"/>
        <end position="536"/>
    </location>
</feature>
<dbReference type="InterPro" id="IPR019775">
    <property type="entry name" value="WD40_repeat_CS"/>
</dbReference>
<feature type="compositionally biased region" description="Low complexity" evidence="10">
    <location>
        <begin position="460"/>
        <end position="488"/>
    </location>
</feature>
<feature type="compositionally biased region" description="Low complexity" evidence="10">
    <location>
        <begin position="424"/>
        <end position="445"/>
    </location>
</feature>
<keyword evidence="4 7" id="KW-0853">WD repeat</keyword>
<dbReference type="GO" id="GO:0003779">
    <property type="term" value="F:actin binding"/>
    <property type="evidence" value="ECO:0007669"/>
    <property type="project" value="UniProtKB-KW"/>
</dbReference>
<dbReference type="EMBL" id="DAKRPA010000236">
    <property type="protein sequence ID" value="DAZ94709.1"/>
    <property type="molecule type" value="Genomic_DNA"/>
</dbReference>
<dbReference type="PROSITE" id="PS00678">
    <property type="entry name" value="WD_REPEATS_1"/>
    <property type="match status" value="1"/>
</dbReference>
<feature type="coiled-coil region" evidence="9">
    <location>
        <begin position="974"/>
        <end position="1001"/>
    </location>
</feature>
<evidence type="ECO:0000256" key="2">
    <source>
        <dbReference type="ARBA" id="ARBA00009482"/>
    </source>
</evidence>
<reference evidence="12" key="1">
    <citation type="submission" date="2022-11" db="EMBL/GenBank/DDBJ databases">
        <authorList>
            <person name="Morgan W.R."/>
            <person name="Tartar A."/>
        </authorList>
    </citation>
    <scope>NUCLEOTIDE SEQUENCE</scope>
    <source>
        <strain evidence="12">ARSEF 373</strain>
    </source>
</reference>
<feature type="coiled-coil region" evidence="9">
    <location>
        <begin position="1219"/>
        <end position="1284"/>
    </location>
</feature>
<feature type="repeat" description="WD" evidence="7">
    <location>
        <begin position="79"/>
        <end position="121"/>
    </location>
</feature>
<feature type="repeat" description="WD" evidence="7">
    <location>
        <begin position="676"/>
        <end position="718"/>
    </location>
</feature>
<dbReference type="InterPro" id="IPR015943">
    <property type="entry name" value="WD40/YVTN_repeat-like_dom_sf"/>
</dbReference>
<organism evidence="12 13">
    <name type="scientific">Lagenidium giganteum</name>
    <dbReference type="NCBI Taxonomy" id="4803"/>
    <lineage>
        <taxon>Eukaryota</taxon>
        <taxon>Sar</taxon>
        <taxon>Stramenopiles</taxon>
        <taxon>Oomycota</taxon>
        <taxon>Peronosporomycetes</taxon>
        <taxon>Pythiales</taxon>
        <taxon>Pythiaceae</taxon>
    </lineage>
</organism>
<comment type="similarity">
    <text evidence="2 8">Belongs to the WD repeat coronin family.</text>
</comment>
<feature type="region of interest" description="Disordered" evidence="10">
    <location>
        <begin position="424"/>
        <end position="497"/>
    </location>
</feature>
<dbReference type="Gene3D" id="2.130.10.10">
    <property type="entry name" value="YVTN repeat-like/Quinoprotein amine dehydrogenase"/>
    <property type="match status" value="2"/>
</dbReference>
<dbReference type="GO" id="GO:0005737">
    <property type="term" value="C:cytoplasm"/>
    <property type="evidence" value="ECO:0007669"/>
    <property type="project" value="UniProtKB-SubCell"/>
</dbReference>
<dbReference type="FunFam" id="2.130.10.10:FF:000774">
    <property type="entry name" value="Coronin"/>
    <property type="match status" value="1"/>
</dbReference>
<evidence type="ECO:0000256" key="3">
    <source>
        <dbReference type="ARBA" id="ARBA00022490"/>
    </source>
</evidence>
<evidence type="ECO:0000256" key="6">
    <source>
        <dbReference type="ARBA" id="ARBA00023203"/>
    </source>
</evidence>
<evidence type="ECO:0000256" key="9">
    <source>
        <dbReference type="SAM" id="Coils"/>
    </source>
</evidence>
<evidence type="ECO:0000256" key="8">
    <source>
        <dbReference type="RuleBase" id="RU280818"/>
    </source>
</evidence>
<dbReference type="PROSITE" id="PS50294">
    <property type="entry name" value="WD_REPEATS_REGION"/>
    <property type="match status" value="3"/>
</dbReference>
<sequence length="1584" mass="174787">MAPRFRFQTSKFRNVECKPSARGQCYDQLQVTSALFDGNIIAATVDKFAFAHQKDGGAAIQVKQVSDVGKDATSTPPLLRGHQNKVNALEFSPYNPSVLASASADGTVKLWHLPENGKMEEDISEAATTLNDINAPASGLRFHPSASDVLAVHAQQDLLVFDLLQSQAWWRASCLSVITSTTWNYNGSVLLASSQDRQVRMFDPRAASSPTTEVEAHAGRRNVNVVWCGSLDCFLTTGSDQMQERELKFWDVRNLGQTLHRERLDSGIGQLYPLYDADVNLLYVLGKGDRSVRCFEVDPTRSPVVTSLDHSVLGNMTMAATMLPKQACDTNECEIARILNLSSSNGGICEVLSFQVPRKDAINEFQSDLYPDTLKMSPAMSSSEWQAGQNSNPLLERVSPTPRPVDDGGNAVFGAGGVHRPAAASGWGASSWNASQSSTATTSGVAPPPPSWGAVTKVQTWASSGASSWGAPATSAPSTASTAGPGTTDRFSTNSSVPQLKTWATASTEPAASVAAVANEAPASEGSTNAGVNGNGSDDDELSDKAKRLGAIYGHKMKYIKGKQGNRNDVFNLGDKTIATSGIPSPLITANSKYWAVPVNGGGGPVLVNTLDGKGKASLESSIVNGHKATVTDTAFSPFHDDLLVTGSGDAAIHVWTLGIDSSGSVAVPTSPSQSLESHTKGIRSLHFHPAADNVLASSAYDLSIRLWDVEYGKEQTCLAGKLEDIVWNMEFNWDGGLLACTSRDRVLRVFDPRSQHHALGAIGCGHESNKPQFMTWVSSTNLVTGGLSARNERQLSMWDCRSLVEPLSSTIVDSSASSSAHYPFFDESSSVLFLVALGERAITSYEIDNKAAANATFANANLPFQLAGQDSIAGASLLPKRLCNVREVEVDQMLVLTQKTVERLSFSLPRTDKLKQYFQDDVFGPVRCNTPALSGAQWFAGEACTPEYTTLRPSDMVALSEKPEDTVVARPKAVDFRNRMRQEEAEKRQKDEQIARLTALAHQPSLHGQYQPPPPSKADCVPSDPSLLQMVADDRVHELTQIVELQQVELARLRAQTRTQTRSGDQDTTRCTVHPIPVFESTTKLAAGEQEYEKLCIQLHAVRREVIEKDLLLRAAEAQRRTSEGDKKQRRRQLREYHEAVQRLERERYQQEQAKLDAIEKAATALEQLQVAEAASQRLEARVQSLQLELQFRQGALTKVEAAHAPCSKQQLELTVRVNALMQSIEYLHKENERLQNAMRSLEQNGQSDQKEHTELVMLKDDNNQLRKQIGDLNDELRRTRAYVTQQARELETAQTALQQHQAGAVAESSEHKQHIAQLLQRHVELEIYTKQVLDNQRATQEAAQRQKEGLQMQQEEMAAWWQQYRQHARTVHDLEARLLSGSRGHQAFVSKFHAVDQHRRVLISELGMSRKRLLRLQQSLNDLDNRFRHWTKAVAHSRTRQLRVGKVIREYGKQNRELRDALESTKTQLDAMRRCVRQSEKRKTQAVQQAASMKSGLVIAACQREAILAHCKDLEACLLACQEAALSTQNRLLLVEEENDVLHQTTDQLYSFTHEVVQAQKALERELKELEITGKSEPFVFG</sequence>
<feature type="domain" description="DUF1899" evidence="11">
    <location>
        <begin position="6"/>
        <end position="69"/>
    </location>
</feature>
<feature type="coiled-coil region" evidence="9">
    <location>
        <begin position="1450"/>
        <end position="1477"/>
    </location>
</feature>
<dbReference type="PROSITE" id="PS50082">
    <property type="entry name" value="WD_REPEATS_2"/>
    <property type="match status" value="3"/>
</dbReference>
<keyword evidence="5 8" id="KW-0677">Repeat</keyword>
<keyword evidence="3" id="KW-0963">Cytoplasm</keyword>
<name>A0AAV2YPZ9_9STRA</name>
<keyword evidence="13" id="KW-1185">Reference proteome</keyword>
<dbReference type="Pfam" id="PF08953">
    <property type="entry name" value="DUF1899"/>
    <property type="match status" value="1"/>
</dbReference>
<dbReference type="InterPro" id="IPR036322">
    <property type="entry name" value="WD40_repeat_dom_sf"/>
</dbReference>
<dbReference type="PANTHER" id="PTHR10856">
    <property type="entry name" value="CORONIN"/>
    <property type="match status" value="1"/>
</dbReference>
<evidence type="ECO:0000256" key="1">
    <source>
        <dbReference type="ARBA" id="ARBA00004496"/>
    </source>
</evidence>
<proteinExistence type="inferred from homology"/>